<dbReference type="SUPFAM" id="SSF48452">
    <property type="entry name" value="TPR-like"/>
    <property type="match status" value="1"/>
</dbReference>
<dbReference type="EMBL" id="WSRQ01000022">
    <property type="protein sequence ID" value="MVX64819.1"/>
    <property type="molecule type" value="Genomic_DNA"/>
</dbReference>
<organism evidence="2 3">
    <name type="scientific">Clostridium chromiireducens</name>
    <dbReference type="NCBI Taxonomy" id="225345"/>
    <lineage>
        <taxon>Bacteria</taxon>
        <taxon>Bacillati</taxon>
        <taxon>Bacillota</taxon>
        <taxon>Clostridia</taxon>
        <taxon>Eubacteriales</taxon>
        <taxon>Clostridiaceae</taxon>
        <taxon>Clostridium</taxon>
    </lineage>
</organism>
<dbReference type="Proteomes" id="UP000656077">
    <property type="component" value="Unassembled WGS sequence"/>
</dbReference>
<evidence type="ECO:0008006" key="4">
    <source>
        <dbReference type="Google" id="ProtNLM"/>
    </source>
</evidence>
<proteinExistence type="predicted"/>
<dbReference type="Gene3D" id="1.25.40.10">
    <property type="entry name" value="Tetratricopeptide repeat domain"/>
    <property type="match status" value="1"/>
</dbReference>
<dbReference type="InterPro" id="IPR011990">
    <property type="entry name" value="TPR-like_helical_dom_sf"/>
</dbReference>
<dbReference type="RefSeq" id="WP_160359663.1">
    <property type="nucleotide sequence ID" value="NZ_WSRQ01000022.1"/>
</dbReference>
<feature type="repeat" description="TPR" evidence="1">
    <location>
        <begin position="64"/>
        <end position="97"/>
    </location>
</feature>
<dbReference type="AlphaFoldDB" id="A0A964RNF0"/>
<evidence type="ECO:0000313" key="2">
    <source>
        <dbReference type="EMBL" id="MVX64819.1"/>
    </source>
</evidence>
<accession>A0A964RNF0</accession>
<evidence type="ECO:0000256" key="1">
    <source>
        <dbReference type="PROSITE-ProRule" id="PRU00339"/>
    </source>
</evidence>
<protein>
    <recommendedName>
        <fullName evidence="4">Tetratricopeptide repeat protein</fullName>
    </recommendedName>
</protein>
<dbReference type="PROSITE" id="PS50005">
    <property type="entry name" value="TPR"/>
    <property type="match status" value="1"/>
</dbReference>
<comment type="caution">
    <text evidence="2">The sequence shown here is derived from an EMBL/GenBank/DDBJ whole genome shotgun (WGS) entry which is preliminary data.</text>
</comment>
<dbReference type="InterPro" id="IPR019734">
    <property type="entry name" value="TPR_rpt"/>
</dbReference>
<name>A0A964RNF0_9CLOT</name>
<gene>
    <name evidence="2" type="ORF">GKZ28_14060</name>
</gene>
<sequence>MKGNKILKFPKQCCENIGEDGISNSTDFDEYEDWEDDYYYFNKGDWKGLVKYREQRVKNYPEDLDVRWQLGEAYVFNNEFEKALKLLEELYYKDPHDINVKHSILDALFGLNKTENDFNWIEKPMVLRLNLEVIDICYNLLKSKRKPKDIYELYIDLMVDGYLTFQENDLLEAILKDDRFIVEDEYKLISGKYVSVIKNKKK</sequence>
<keyword evidence="1" id="KW-0802">TPR repeat</keyword>
<evidence type="ECO:0000313" key="3">
    <source>
        <dbReference type="Proteomes" id="UP000656077"/>
    </source>
</evidence>
<reference evidence="2" key="1">
    <citation type="submission" date="2019-12" db="EMBL/GenBank/DDBJ databases">
        <title>Microbes associate with the intestines of laboratory mice.</title>
        <authorList>
            <person name="Navarre W."/>
            <person name="Wong E."/>
        </authorList>
    </citation>
    <scope>NUCLEOTIDE SEQUENCE</scope>
    <source>
        <strain evidence="2">NM79_F5</strain>
    </source>
</reference>